<sequence length="180" mass="20724">MDKVRESYRVCDIHFAPESRYTGIRNNSNLKKDAIPTLFTTGTIQKDSRFVETKLVTREQVNSTPEVPSEVIPSHQDQDIQKPFTSQVTPQTTPKRKRSLVKLSSPAKLSGLKRRTRILAYTKIGRASQLTPEGRKLYKIAGDLRKTAKRLNFSREDLKKSRLKNEGNYRFSRIFKGKIK</sequence>
<evidence type="ECO:0000313" key="3">
    <source>
        <dbReference type="RefSeq" id="XP_030763825.1"/>
    </source>
</evidence>
<proteinExistence type="predicted"/>
<gene>
    <name evidence="3" type="primary">LOC115888291</name>
</gene>
<protein>
    <submittedName>
        <fullName evidence="3">Uncharacterized protein LOC115888291</fullName>
    </submittedName>
</protein>
<dbReference type="OrthoDB" id="6780681at2759"/>
<name>A0A6J2YLV3_SITOR</name>
<dbReference type="RefSeq" id="XP_030763825.1">
    <property type="nucleotide sequence ID" value="XM_030907965.1"/>
</dbReference>
<feature type="compositionally biased region" description="Polar residues" evidence="1">
    <location>
        <begin position="83"/>
        <end position="93"/>
    </location>
</feature>
<dbReference type="Proteomes" id="UP000504635">
    <property type="component" value="Unplaced"/>
</dbReference>
<reference evidence="3" key="1">
    <citation type="submission" date="2025-08" db="UniProtKB">
        <authorList>
            <consortium name="RefSeq"/>
        </authorList>
    </citation>
    <scope>IDENTIFICATION</scope>
    <source>
        <tissue evidence="3">Gonads</tissue>
    </source>
</reference>
<dbReference type="InParanoid" id="A0A6J2YLV3"/>
<dbReference type="KEGG" id="soy:115888291"/>
<feature type="region of interest" description="Disordered" evidence="1">
    <location>
        <begin position="61"/>
        <end position="97"/>
    </location>
</feature>
<organism evidence="2 3">
    <name type="scientific">Sitophilus oryzae</name>
    <name type="common">Rice weevil</name>
    <name type="synonym">Curculio oryzae</name>
    <dbReference type="NCBI Taxonomy" id="7048"/>
    <lineage>
        <taxon>Eukaryota</taxon>
        <taxon>Metazoa</taxon>
        <taxon>Ecdysozoa</taxon>
        <taxon>Arthropoda</taxon>
        <taxon>Hexapoda</taxon>
        <taxon>Insecta</taxon>
        <taxon>Pterygota</taxon>
        <taxon>Neoptera</taxon>
        <taxon>Endopterygota</taxon>
        <taxon>Coleoptera</taxon>
        <taxon>Polyphaga</taxon>
        <taxon>Cucujiformia</taxon>
        <taxon>Curculionidae</taxon>
        <taxon>Dryophthorinae</taxon>
        <taxon>Sitophilus</taxon>
    </lineage>
</organism>
<dbReference type="GeneID" id="115888291"/>
<accession>A0A6J2YLV3</accession>
<evidence type="ECO:0000313" key="2">
    <source>
        <dbReference type="Proteomes" id="UP000504635"/>
    </source>
</evidence>
<keyword evidence="2" id="KW-1185">Reference proteome</keyword>
<dbReference type="AlphaFoldDB" id="A0A6J2YLV3"/>
<evidence type="ECO:0000256" key="1">
    <source>
        <dbReference type="SAM" id="MobiDB-lite"/>
    </source>
</evidence>